<evidence type="ECO:0000313" key="2">
    <source>
        <dbReference type="Proteomes" id="UP000248021"/>
    </source>
</evidence>
<dbReference type="EMBL" id="QJJK01000008">
    <property type="protein sequence ID" value="PXW56358.1"/>
    <property type="molecule type" value="Genomic_DNA"/>
</dbReference>
<comment type="caution">
    <text evidence="1">The sequence shown here is derived from an EMBL/GenBank/DDBJ whole genome shotgun (WGS) entry which is preliminary data.</text>
</comment>
<evidence type="ECO:0000313" key="1">
    <source>
        <dbReference type="EMBL" id="PXW56358.1"/>
    </source>
</evidence>
<proteinExistence type="predicted"/>
<gene>
    <name evidence="1" type="ORF">C7450_108108</name>
</gene>
<reference evidence="1 2" key="1">
    <citation type="submission" date="2018-05" db="EMBL/GenBank/DDBJ databases">
        <title>Genomic Encyclopedia of Type Strains, Phase IV (KMG-IV): sequencing the most valuable type-strain genomes for metagenomic binning, comparative biology and taxonomic classification.</title>
        <authorList>
            <person name="Goeker M."/>
        </authorList>
    </citation>
    <scope>NUCLEOTIDE SEQUENCE [LARGE SCALE GENOMIC DNA]</scope>
    <source>
        <strain evidence="1 2">DSM 6462</strain>
    </source>
</reference>
<dbReference type="RefSeq" id="WP_170147332.1">
    <property type="nucleotide sequence ID" value="NZ_CAKNFM010000006.1"/>
</dbReference>
<accession>A0A2V3U3M5</accession>
<name>A0A2V3U3M5_9HYPH</name>
<protein>
    <recommendedName>
        <fullName evidence="3">DUF4214 domain-containing protein</fullName>
    </recommendedName>
</protein>
<sequence length="49" mass="5555">MPAQQFTAQMYNAFLGRAPEPNGYAWWVSLYPGMTETAFINAWAATARR</sequence>
<keyword evidence="2" id="KW-1185">Reference proteome</keyword>
<organism evidence="1 2">
    <name type="scientific">Chelatococcus asaccharovorans</name>
    <dbReference type="NCBI Taxonomy" id="28210"/>
    <lineage>
        <taxon>Bacteria</taxon>
        <taxon>Pseudomonadati</taxon>
        <taxon>Pseudomonadota</taxon>
        <taxon>Alphaproteobacteria</taxon>
        <taxon>Hyphomicrobiales</taxon>
        <taxon>Chelatococcaceae</taxon>
        <taxon>Chelatococcus</taxon>
    </lineage>
</organism>
<dbReference type="Proteomes" id="UP000248021">
    <property type="component" value="Unassembled WGS sequence"/>
</dbReference>
<evidence type="ECO:0008006" key="3">
    <source>
        <dbReference type="Google" id="ProtNLM"/>
    </source>
</evidence>
<dbReference type="AlphaFoldDB" id="A0A2V3U3M5"/>